<evidence type="ECO:0000256" key="1">
    <source>
        <dbReference type="SAM" id="Phobius"/>
    </source>
</evidence>
<proteinExistence type="predicted"/>
<dbReference type="GO" id="GO:0016020">
    <property type="term" value="C:membrane"/>
    <property type="evidence" value="ECO:0007669"/>
    <property type="project" value="TreeGrafter"/>
</dbReference>
<gene>
    <name evidence="3" type="ORF">M407DRAFT_244144</name>
</gene>
<organism evidence="3 4">
    <name type="scientific">Tulasnella calospora MUT 4182</name>
    <dbReference type="NCBI Taxonomy" id="1051891"/>
    <lineage>
        <taxon>Eukaryota</taxon>
        <taxon>Fungi</taxon>
        <taxon>Dikarya</taxon>
        <taxon>Basidiomycota</taxon>
        <taxon>Agaricomycotina</taxon>
        <taxon>Agaricomycetes</taxon>
        <taxon>Cantharellales</taxon>
        <taxon>Tulasnellaceae</taxon>
        <taxon>Tulasnella</taxon>
    </lineage>
</organism>
<dbReference type="PANTHER" id="PTHR34814">
    <property type="entry name" value="NITROSOGUANIDINE RESISTANCE PROTEIN SNG1"/>
    <property type="match status" value="1"/>
</dbReference>
<dbReference type="Proteomes" id="UP000054248">
    <property type="component" value="Unassembled WGS sequence"/>
</dbReference>
<evidence type="ECO:0000313" key="4">
    <source>
        <dbReference type="Proteomes" id="UP000054248"/>
    </source>
</evidence>
<dbReference type="STRING" id="1051891.A0A0C3KUM4"/>
<dbReference type="HOGENOM" id="CLU_1620269_0_0_1"/>
<dbReference type="Pfam" id="PF12051">
    <property type="entry name" value="DUF3533"/>
    <property type="match status" value="1"/>
</dbReference>
<dbReference type="OrthoDB" id="2140105at2759"/>
<keyword evidence="1" id="KW-1133">Transmembrane helix</keyword>
<dbReference type="InterPro" id="IPR022703">
    <property type="entry name" value="DUF3533"/>
</dbReference>
<feature type="transmembrane region" description="Helical" evidence="1">
    <location>
        <begin position="34"/>
        <end position="55"/>
    </location>
</feature>
<reference evidence="3 4" key="1">
    <citation type="submission" date="2014-04" db="EMBL/GenBank/DDBJ databases">
        <authorList>
            <consortium name="DOE Joint Genome Institute"/>
            <person name="Kuo A."/>
            <person name="Girlanda M."/>
            <person name="Perotto S."/>
            <person name="Kohler A."/>
            <person name="Nagy L.G."/>
            <person name="Floudas D."/>
            <person name="Copeland A."/>
            <person name="Barry K.W."/>
            <person name="Cichocki N."/>
            <person name="Veneault-Fourrey C."/>
            <person name="LaButti K."/>
            <person name="Lindquist E.A."/>
            <person name="Lipzen A."/>
            <person name="Lundell T."/>
            <person name="Morin E."/>
            <person name="Murat C."/>
            <person name="Sun H."/>
            <person name="Tunlid A."/>
            <person name="Henrissat B."/>
            <person name="Grigoriev I.V."/>
            <person name="Hibbett D.S."/>
            <person name="Martin F."/>
            <person name="Nordberg H.P."/>
            <person name="Cantor M.N."/>
            <person name="Hua S.X."/>
        </authorList>
    </citation>
    <scope>NUCLEOTIDE SEQUENCE [LARGE SCALE GENOMIC DNA]</scope>
    <source>
        <strain evidence="3 4">MUT 4182</strain>
    </source>
</reference>
<dbReference type="InterPro" id="IPR053001">
    <property type="entry name" value="MNNG_permease-like"/>
</dbReference>
<feature type="transmembrane region" description="Helical" evidence="1">
    <location>
        <begin position="124"/>
        <end position="145"/>
    </location>
</feature>
<feature type="transmembrane region" description="Helical" evidence="1">
    <location>
        <begin position="67"/>
        <end position="89"/>
    </location>
</feature>
<name>A0A0C3KUM4_9AGAM</name>
<keyword evidence="4" id="KW-1185">Reference proteome</keyword>
<sequence>MRVFVPLVAYIPLSFSYAMVNLPFKITFDAKYTYAGGFFLFWVFVYMGMAALGLATEAMITLLTPRFISYFLIALIISNVSVASVPIVLQPSFYRYGYGFPVFNLSEAVRTIIFNTKNRLGLNAGVLLAWVALSMITVPLFTWLLRREDEQAERQKTAEKRGVA</sequence>
<protein>
    <recommendedName>
        <fullName evidence="2">DUF3533 domain-containing protein</fullName>
    </recommendedName>
</protein>
<dbReference type="AlphaFoldDB" id="A0A0C3KUM4"/>
<reference evidence="4" key="2">
    <citation type="submission" date="2015-01" db="EMBL/GenBank/DDBJ databases">
        <title>Evolutionary Origins and Diversification of the Mycorrhizal Mutualists.</title>
        <authorList>
            <consortium name="DOE Joint Genome Institute"/>
            <consortium name="Mycorrhizal Genomics Consortium"/>
            <person name="Kohler A."/>
            <person name="Kuo A."/>
            <person name="Nagy L.G."/>
            <person name="Floudas D."/>
            <person name="Copeland A."/>
            <person name="Barry K.W."/>
            <person name="Cichocki N."/>
            <person name="Veneault-Fourrey C."/>
            <person name="LaButti K."/>
            <person name="Lindquist E.A."/>
            <person name="Lipzen A."/>
            <person name="Lundell T."/>
            <person name="Morin E."/>
            <person name="Murat C."/>
            <person name="Riley R."/>
            <person name="Ohm R."/>
            <person name="Sun H."/>
            <person name="Tunlid A."/>
            <person name="Henrissat B."/>
            <person name="Grigoriev I.V."/>
            <person name="Hibbett D.S."/>
            <person name="Martin F."/>
        </authorList>
    </citation>
    <scope>NUCLEOTIDE SEQUENCE [LARGE SCALE GENOMIC DNA]</scope>
    <source>
        <strain evidence="4">MUT 4182</strain>
    </source>
</reference>
<evidence type="ECO:0000259" key="2">
    <source>
        <dbReference type="Pfam" id="PF12051"/>
    </source>
</evidence>
<evidence type="ECO:0000313" key="3">
    <source>
        <dbReference type="EMBL" id="KIO25208.1"/>
    </source>
</evidence>
<keyword evidence="1" id="KW-0812">Transmembrane</keyword>
<keyword evidence="1" id="KW-0472">Membrane</keyword>
<dbReference type="EMBL" id="KN823046">
    <property type="protein sequence ID" value="KIO25208.1"/>
    <property type="molecule type" value="Genomic_DNA"/>
</dbReference>
<accession>A0A0C3KUM4</accession>
<feature type="domain" description="DUF3533" evidence="2">
    <location>
        <begin position="1"/>
        <end position="136"/>
    </location>
</feature>
<dbReference type="PANTHER" id="PTHR34814:SF1">
    <property type="entry name" value="NITROSOGUANIDINE RESISTANCE PROTEIN SNG1"/>
    <property type="match status" value="1"/>
</dbReference>